<dbReference type="EMBL" id="CABITT030000008">
    <property type="protein sequence ID" value="VVB13347.1"/>
    <property type="molecule type" value="Genomic_DNA"/>
</dbReference>
<keyword evidence="1" id="KW-0732">Signal</keyword>
<sequence>MLLISWFTGPWFNSSILSLGFTIARAFPAPRPPGYPCVRELLEPKTEFLTNTYIRPKDEPATWFCTLCEIPSQSCDDFVNHLKSTFHSQQLVYSNLVFVDENNRCFHFSRFSPPHPVLWDNSMTIPWIKGDLMYCLSDPAFNRILYMGSNAPRRR</sequence>
<accession>A0A565CI46</accession>
<gene>
    <name evidence="2" type="ORF">ANE_LOCUS23791</name>
</gene>
<evidence type="ECO:0000256" key="1">
    <source>
        <dbReference type="SAM" id="SignalP"/>
    </source>
</evidence>
<dbReference type="AlphaFoldDB" id="A0A565CI46"/>
<comment type="caution">
    <text evidence="2">The sequence shown here is derived from an EMBL/GenBank/DDBJ whole genome shotgun (WGS) entry which is preliminary data.</text>
</comment>
<name>A0A565CI46_9BRAS</name>
<proteinExistence type="predicted"/>
<evidence type="ECO:0008006" key="4">
    <source>
        <dbReference type="Google" id="ProtNLM"/>
    </source>
</evidence>
<evidence type="ECO:0000313" key="3">
    <source>
        <dbReference type="Proteomes" id="UP000489600"/>
    </source>
</evidence>
<protein>
    <recommendedName>
        <fullName evidence="4">C2H2-type domain-containing protein</fullName>
    </recommendedName>
</protein>
<keyword evidence="3" id="KW-1185">Reference proteome</keyword>
<feature type="signal peptide" evidence="1">
    <location>
        <begin position="1"/>
        <end position="26"/>
    </location>
</feature>
<dbReference type="Proteomes" id="UP000489600">
    <property type="component" value="Unassembled WGS sequence"/>
</dbReference>
<reference evidence="2" key="1">
    <citation type="submission" date="2019-07" db="EMBL/GenBank/DDBJ databases">
        <authorList>
            <person name="Dittberner H."/>
        </authorList>
    </citation>
    <scope>NUCLEOTIDE SEQUENCE [LARGE SCALE GENOMIC DNA]</scope>
</reference>
<feature type="chain" id="PRO_5021797870" description="C2H2-type domain-containing protein" evidence="1">
    <location>
        <begin position="27"/>
        <end position="155"/>
    </location>
</feature>
<evidence type="ECO:0000313" key="2">
    <source>
        <dbReference type="EMBL" id="VVB13347.1"/>
    </source>
</evidence>
<organism evidence="2 3">
    <name type="scientific">Arabis nemorensis</name>
    <dbReference type="NCBI Taxonomy" id="586526"/>
    <lineage>
        <taxon>Eukaryota</taxon>
        <taxon>Viridiplantae</taxon>
        <taxon>Streptophyta</taxon>
        <taxon>Embryophyta</taxon>
        <taxon>Tracheophyta</taxon>
        <taxon>Spermatophyta</taxon>
        <taxon>Magnoliopsida</taxon>
        <taxon>eudicotyledons</taxon>
        <taxon>Gunneridae</taxon>
        <taxon>Pentapetalae</taxon>
        <taxon>rosids</taxon>
        <taxon>malvids</taxon>
        <taxon>Brassicales</taxon>
        <taxon>Brassicaceae</taxon>
        <taxon>Arabideae</taxon>
        <taxon>Arabis</taxon>
    </lineage>
</organism>